<dbReference type="Pfam" id="PF01066">
    <property type="entry name" value="CDP-OH_P_transf"/>
    <property type="match status" value="1"/>
</dbReference>
<feature type="transmembrane region" description="Helical" evidence="1">
    <location>
        <begin position="147"/>
        <end position="165"/>
    </location>
</feature>
<evidence type="ECO:0008006" key="3">
    <source>
        <dbReference type="Google" id="ProtNLM"/>
    </source>
</evidence>
<reference evidence="2" key="1">
    <citation type="submission" date="2014-06" db="EMBL/GenBank/DDBJ databases">
        <title>Key roles for freshwater Actinobacteria revealed by deep metagenomic sequencing.</title>
        <authorList>
            <person name="Ghai R."/>
            <person name="Mizuno C.M."/>
            <person name="Picazo A."/>
            <person name="Camacho A."/>
            <person name="Rodriguez-Valera F."/>
        </authorList>
    </citation>
    <scope>NUCLEOTIDE SEQUENCE</scope>
</reference>
<comment type="caution">
    <text evidence="2">The sequence shown here is derived from an EMBL/GenBank/DDBJ whole genome shotgun (WGS) entry which is preliminary data.</text>
</comment>
<name>A0A094SHR1_9ZZZZ</name>
<proteinExistence type="predicted"/>
<dbReference type="InterPro" id="IPR000462">
    <property type="entry name" value="CDP-OH_P_trans"/>
</dbReference>
<dbReference type="Gene3D" id="1.20.120.1760">
    <property type="match status" value="1"/>
</dbReference>
<dbReference type="GO" id="GO:0016780">
    <property type="term" value="F:phosphotransferase activity, for other substituted phosphate groups"/>
    <property type="evidence" value="ECO:0007669"/>
    <property type="project" value="InterPro"/>
</dbReference>
<evidence type="ECO:0000256" key="1">
    <source>
        <dbReference type="SAM" id="Phobius"/>
    </source>
</evidence>
<dbReference type="EMBL" id="JNSL01000052">
    <property type="protein sequence ID" value="KGA17913.1"/>
    <property type="molecule type" value="Genomic_DNA"/>
</dbReference>
<organism evidence="2">
    <name type="scientific">freshwater metagenome</name>
    <dbReference type="NCBI Taxonomy" id="449393"/>
    <lineage>
        <taxon>unclassified sequences</taxon>
        <taxon>metagenomes</taxon>
        <taxon>ecological metagenomes</taxon>
    </lineage>
</organism>
<keyword evidence="1" id="KW-0472">Membrane</keyword>
<dbReference type="GO" id="GO:0016020">
    <property type="term" value="C:membrane"/>
    <property type="evidence" value="ECO:0007669"/>
    <property type="project" value="InterPro"/>
</dbReference>
<protein>
    <recommendedName>
        <fullName evidence="3">CDP-alcohol phosphatidyltransferase family protein</fullName>
    </recommendedName>
</protein>
<keyword evidence="1" id="KW-0812">Transmembrane</keyword>
<keyword evidence="1" id="KW-1133">Transmembrane helix</keyword>
<accession>A0A094SHR1</accession>
<dbReference type="InterPro" id="IPR043130">
    <property type="entry name" value="CDP-OH_PTrfase_TM_dom"/>
</dbReference>
<feature type="transmembrane region" description="Helical" evidence="1">
    <location>
        <begin position="209"/>
        <end position="226"/>
    </location>
</feature>
<evidence type="ECO:0000313" key="2">
    <source>
        <dbReference type="EMBL" id="KGA17913.1"/>
    </source>
</evidence>
<feature type="transmembrane region" description="Helical" evidence="1">
    <location>
        <begin position="232"/>
        <end position="252"/>
    </location>
</feature>
<gene>
    <name evidence="2" type="ORF">GM51_9425</name>
</gene>
<dbReference type="AlphaFoldDB" id="A0A094SHR1"/>
<dbReference type="GO" id="GO:0008654">
    <property type="term" value="P:phospholipid biosynthetic process"/>
    <property type="evidence" value="ECO:0007669"/>
    <property type="project" value="InterPro"/>
</dbReference>
<sequence>MTTRSSRPTIDQIREISQPASVTGRSTSEHWIADLYQRKISPYLTRIFLRTPITANGVTWLMIIVGASIGPALLIQGWQGIALALFLSHLQMLIDCCDGEVARWRETKSPMGIFLDKLGHYLAEGLIPICFGLRLTNWPNEPITDSIYPFLGALLAILIILNKGLNDAVHVARAFSGLPKIQDLAGANLPVKGALRNIRKVFNFIPAQRLFHSIEFTMYVAIFGTFNESLEIALAISLFVTIGHTAAIVSSAKLRNN</sequence>
<feature type="transmembrane region" description="Helical" evidence="1">
    <location>
        <begin position="47"/>
        <end position="69"/>
    </location>
</feature>